<evidence type="ECO:0000256" key="2">
    <source>
        <dbReference type="ARBA" id="ARBA00005031"/>
    </source>
</evidence>
<dbReference type="NCBIfam" id="TIGR01060">
    <property type="entry name" value="eno"/>
    <property type="match status" value="1"/>
</dbReference>
<dbReference type="InterPro" id="IPR020810">
    <property type="entry name" value="Enolase_C"/>
</dbReference>
<dbReference type="SUPFAM" id="SSF54826">
    <property type="entry name" value="Enolase N-terminal domain-like"/>
    <property type="match status" value="1"/>
</dbReference>
<reference evidence="10" key="1">
    <citation type="submission" date="2018-05" db="EMBL/GenBank/DDBJ databases">
        <authorList>
            <person name="Lanie J.A."/>
            <person name="Ng W.-L."/>
            <person name="Kazmierczak K.M."/>
            <person name="Andrzejewski T.M."/>
            <person name="Davidsen T.M."/>
            <person name="Wayne K.J."/>
            <person name="Tettelin H."/>
            <person name="Glass J.I."/>
            <person name="Rusch D."/>
            <person name="Podicherti R."/>
            <person name="Tsui H.-C.T."/>
            <person name="Winkler M.E."/>
        </authorList>
    </citation>
    <scope>NUCLEOTIDE SEQUENCE</scope>
</reference>
<comment type="similarity">
    <text evidence="3">Belongs to the enolase family.</text>
</comment>
<dbReference type="Pfam" id="PF00113">
    <property type="entry name" value="Enolase_C"/>
    <property type="match status" value="1"/>
</dbReference>
<keyword evidence="6" id="KW-0324">Glycolysis</keyword>
<protein>
    <recommendedName>
        <fullName evidence="4">phosphopyruvate hydratase</fullName>
        <ecNumber evidence="4">4.2.1.11</ecNumber>
    </recommendedName>
</protein>
<gene>
    <name evidence="10" type="ORF">METZ01_LOCUS57071</name>
</gene>
<sequence>MTSIHSIKAREILDSRGNPTVEVDIVLEDGSVGTSAVPSGASTGQYEAIELRDGDKNRYHGKGVLKALDNIQNIISPNVIGFDAFDQEKLDSKLIELDGTENKSNLGANSTLAVSLATAKAAAISSKKELFAHISESDEYLIPVPMLNVINGGKHAENSTDIQEFMVVPVGFRTFSDAIKAGSEVYQSLQNNLSESNLSTTVGDEGGFAPQLPSSEAALEILVDAITSSGYECGLHFFIALDVAAAELFDSGNKLYNLKREKKLVSGEQLIEMYSAWIERYPIISIEDGLSDDEWSDWEEITRRLGSKIQLVADDLLTTNPTRISKGIEARAANAVLIKPNQIGTLTETLEAINLVQSVGWGTVISHRSGETEDTFISDLAVATNSGQIKSGAPARGERTAKYNRLIRIEENLASRCRFAGRDVYSRYIN</sequence>
<evidence type="ECO:0000259" key="8">
    <source>
        <dbReference type="SMART" id="SM01192"/>
    </source>
</evidence>
<dbReference type="Gene3D" id="3.30.390.10">
    <property type="entry name" value="Enolase-like, N-terminal domain"/>
    <property type="match status" value="1"/>
</dbReference>
<dbReference type="SMART" id="SM01192">
    <property type="entry name" value="Enolase_C"/>
    <property type="match status" value="1"/>
</dbReference>
<dbReference type="GO" id="GO:0000015">
    <property type="term" value="C:phosphopyruvate hydratase complex"/>
    <property type="evidence" value="ECO:0007669"/>
    <property type="project" value="InterPro"/>
</dbReference>
<dbReference type="PROSITE" id="PS00164">
    <property type="entry name" value="ENOLASE"/>
    <property type="match status" value="1"/>
</dbReference>
<feature type="domain" description="Enolase C-terminal TIM barrel" evidence="8">
    <location>
        <begin position="139"/>
        <end position="427"/>
    </location>
</feature>
<evidence type="ECO:0000256" key="1">
    <source>
        <dbReference type="ARBA" id="ARBA00001946"/>
    </source>
</evidence>
<evidence type="ECO:0000256" key="6">
    <source>
        <dbReference type="ARBA" id="ARBA00023152"/>
    </source>
</evidence>
<keyword evidence="7" id="KW-0456">Lyase</keyword>
<dbReference type="SMART" id="SM01193">
    <property type="entry name" value="Enolase_N"/>
    <property type="match status" value="1"/>
</dbReference>
<comment type="cofactor">
    <cofactor evidence="1">
        <name>Mg(2+)</name>
        <dbReference type="ChEBI" id="CHEBI:18420"/>
    </cofactor>
</comment>
<dbReference type="EC" id="4.2.1.11" evidence="4"/>
<keyword evidence="5" id="KW-0460">Magnesium</keyword>
<dbReference type="SUPFAM" id="SSF51604">
    <property type="entry name" value="Enolase C-terminal domain-like"/>
    <property type="match status" value="1"/>
</dbReference>
<dbReference type="UniPathway" id="UPA00109">
    <property type="reaction ID" value="UER00187"/>
</dbReference>
<evidence type="ECO:0000313" key="10">
    <source>
        <dbReference type="EMBL" id="SVA04217.1"/>
    </source>
</evidence>
<evidence type="ECO:0000256" key="3">
    <source>
        <dbReference type="ARBA" id="ARBA00009604"/>
    </source>
</evidence>
<dbReference type="PIRSF" id="PIRSF001400">
    <property type="entry name" value="Enolase"/>
    <property type="match status" value="1"/>
</dbReference>
<dbReference type="EMBL" id="UINC01003200">
    <property type="protein sequence ID" value="SVA04217.1"/>
    <property type="molecule type" value="Genomic_DNA"/>
</dbReference>
<name>A0A381SPB2_9ZZZZ</name>
<dbReference type="InterPro" id="IPR020809">
    <property type="entry name" value="Enolase_CS"/>
</dbReference>
<comment type="pathway">
    <text evidence="2">Carbohydrate degradation; glycolysis; pyruvate from D-glyceraldehyde 3-phosphate: step 4/5.</text>
</comment>
<dbReference type="Pfam" id="PF03952">
    <property type="entry name" value="Enolase_N"/>
    <property type="match status" value="1"/>
</dbReference>
<dbReference type="HAMAP" id="MF_00318">
    <property type="entry name" value="Enolase"/>
    <property type="match status" value="1"/>
</dbReference>
<dbReference type="GO" id="GO:0006096">
    <property type="term" value="P:glycolytic process"/>
    <property type="evidence" value="ECO:0007669"/>
    <property type="project" value="UniProtKB-UniPathway"/>
</dbReference>
<dbReference type="Gene3D" id="3.20.20.120">
    <property type="entry name" value="Enolase-like C-terminal domain"/>
    <property type="match status" value="1"/>
</dbReference>
<dbReference type="InterPro" id="IPR000941">
    <property type="entry name" value="Enolase"/>
</dbReference>
<dbReference type="PANTHER" id="PTHR11902:SF1">
    <property type="entry name" value="ENOLASE"/>
    <property type="match status" value="1"/>
</dbReference>
<proteinExistence type="inferred from homology"/>
<organism evidence="10">
    <name type="scientific">marine metagenome</name>
    <dbReference type="NCBI Taxonomy" id="408172"/>
    <lineage>
        <taxon>unclassified sequences</taxon>
        <taxon>metagenomes</taxon>
        <taxon>ecological metagenomes</taxon>
    </lineage>
</organism>
<dbReference type="SFLD" id="SFLDS00001">
    <property type="entry name" value="Enolase"/>
    <property type="match status" value="1"/>
</dbReference>
<evidence type="ECO:0000256" key="4">
    <source>
        <dbReference type="ARBA" id="ARBA00012058"/>
    </source>
</evidence>
<dbReference type="GO" id="GO:0000287">
    <property type="term" value="F:magnesium ion binding"/>
    <property type="evidence" value="ECO:0007669"/>
    <property type="project" value="InterPro"/>
</dbReference>
<dbReference type="PRINTS" id="PR00148">
    <property type="entry name" value="ENOLASE"/>
</dbReference>
<dbReference type="InterPro" id="IPR036849">
    <property type="entry name" value="Enolase-like_C_sf"/>
</dbReference>
<dbReference type="SFLD" id="SFLDG00178">
    <property type="entry name" value="enolase"/>
    <property type="match status" value="1"/>
</dbReference>
<evidence type="ECO:0000259" key="9">
    <source>
        <dbReference type="SMART" id="SM01193"/>
    </source>
</evidence>
<accession>A0A381SPB2</accession>
<dbReference type="FunFam" id="3.30.390.10:FF:000001">
    <property type="entry name" value="Enolase"/>
    <property type="match status" value="1"/>
</dbReference>
<dbReference type="InterPro" id="IPR029017">
    <property type="entry name" value="Enolase-like_N"/>
</dbReference>
<dbReference type="SFLD" id="SFLDF00002">
    <property type="entry name" value="enolase"/>
    <property type="match status" value="1"/>
</dbReference>
<evidence type="ECO:0000256" key="5">
    <source>
        <dbReference type="ARBA" id="ARBA00022842"/>
    </source>
</evidence>
<dbReference type="AlphaFoldDB" id="A0A381SPB2"/>
<dbReference type="GO" id="GO:0004634">
    <property type="term" value="F:phosphopyruvate hydratase activity"/>
    <property type="evidence" value="ECO:0007669"/>
    <property type="project" value="UniProtKB-EC"/>
</dbReference>
<dbReference type="InterPro" id="IPR020811">
    <property type="entry name" value="Enolase_N"/>
</dbReference>
<dbReference type="CDD" id="cd03313">
    <property type="entry name" value="enolase"/>
    <property type="match status" value="1"/>
</dbReference>
<dbReference type="PANTHER" id="PTHR11902">
    <property type="entry name" value="ENOLASE"/>
    <property type="match status" value="1"/>
</dbReference>
<feature type="domain" description="Enolase N-terminal" evidence="9">
    <location>
        <begin position="4"/>
        <end position="134"/>
    </location>
</feature>
<evidence type="ECO:0000256" key="7">
    <source>
        <dbReference type="ARBA" id="ARBA00023239"/>
    </source>
</evidence>